<reference evidence="1 2" key="1">
    <citation type="submission" date="2016-10" db="EMBL/GenBank/DDBJ databases">
        <authorList>
            <person name="de Groot N.N."/>
        </authorList>
    </citation>
    <scope>NUCLEOTIDE SEQUENCE [LARGE SCALE GENOMIC DNA]</scope>
    <source>
        <strain evidence="1 2">DSM 378</strain>
    </source>
</reference>
<protein>
    <submittedName>
        <fullName evidence="1">Uncharacterized protein</fullName>
    </submittedName>
</protein>
<gene>
    <name evidence="1" type="ORF">SAMN04244573_03222</name>
</gene>
<organism evidence="1 2">
    <name type="scientific">Azotobacter beijerinckii</name>
    <dbReference type="NCBI Taxonomy" id="170623"/>
    <lineage>
        <taxon>Bacteria</taxon>
        <taxon>Pseudomonadati</taxon>
        <taxon>Pseudomonadota</taxon>
        <taxon>Gammaproteobacteria</taxon>
        <taxon>Pseudomonadales</taxon>
        <taxon>Pseudomonadaceae</taxon>
        <taxon>Azotobacter</taxon>
    </lineage>
</organism>
<name>A0A1H9MPW2_9GAMM</name>
<dbReference type="EMBL" id="FOFJ01000036">
    <property type="protein sequence ID" value="SER25722.1"/>
    <property type="molecule type" value="Genomic_DNA"/>
</dbReference>
<proteinExistence type="predicted"/>
<evidence type="ECO:0000313" key="2">
    <source>
        <dbReference type="Proteomes" id="UP000199267"/>
    </source>
</evidence>
<dbReference type="AlphaFoldDB" id="A0A1H9MPW2"/>
<evidence type="ECO:0000313" key="1">
    <source>
        <dbReference type="EMBL" id="SER25722.1"/>
    </source>
</evidence>
<accession>A0A1H9MPW2</accession>
<sequence>MDEIAEQIDRLDDLVADLHTPLPLRLHVRSLKESLPAVIEGLKAGYLAAGGENYWAPCAELR</sequence>
<dbReference type="Proteomes" id="UP000199267">
    <property type="component" value="Unassembled WGS sequence"/>
</dbReference>
<dbReference type="RefSeq" id="WP_090623801.1">
    <property type="nucleotide sequence ID" value="NZ_FOFJ01000036.1"/>
</dbReference>